<name>A0ABS8Q0W5_9BURK</name>
<dbReference type="EMBL" id="JAJNOC010000001">
    <property type="protein sequence ID" value="MCD2515391.1"/>
    <property type="molecule type" value="Genomic_DNA"/>
</dbReference>
<organism evidence="1 2">
    <name type="scientific">Massilia phyllostachyos</name>
    <dbReference type="NCBI Taxonomy" id="2898585"/>
    <lineage>
        <taxon>Bacteria</taxon>
        <taxon>Pseudomonadati</taxon>
        <taxon>Pseudomonadota</taxon>
        <taxon>Betaproteobacteria</taxon>
        <taxon>Burkholderiales</taxon>
        <taxon>Oxalobacteraceae</taxon>
        <taxon>Telluria group</taxon>
        <taxon>Massilia</taxon>
    </lineage>
</organism>
<accession>A0ABS8Q0W5</accession>
<protein>
    <submittedName>
        <fullName evidence="1">Uncharacterized protein</fullName>
    </submittedName>
</protein>
<evidence type="ECO:0000313" key="1">
    <source>
        <dbReference type="EMBL" id="MCD2515391.1"/>
    </source>
</evidence>
<comment type="caution">
    <text evidence="1">The sequence shown here is derived from an EMBL/GenBank/DDBJ whole genome shotgun (WGS) entry which is preliminary data.</text>
</comment>
<dbReference type="Proteomes" id="UP001179361">
    <property type="component" value="Unassembled WGS sequence"/>
</dbReference>
<keyword evidence="2" id="KW-1185">Reference proteome</keyword>
<proteinExistence type="predicted"/>
<evidence type="ECO:0000313" key="2">
    <source>
        <dbReference type="Proteomes" id="UP001179361"/>
    </source>
</evidence>
<sequence>MRIRELAIGAVLAALLAGGVVLTIPSPTPLVPPTPVPAPIKVSTPPETRTPAIAATPPATMKEPAASWRELHAKYAAAPNLRAFFYETLRKPDQGAMYYAISVLHSCRFALKDFTPALSGPRRAAAAALQQRCDFSTSELEDAERALTAVRELGPRDDVLSNSMFDYIAADSLEAREKVLLAAFEQGNPEIIAALIAPAVKDGMPAQTTPEEPTALGLPFGSLLVACRLGADCGPGSVRTLELCMEKGWCAVSIPAALRQGLGKDYAVVDRVATRVLDDIRRRDARRLAVLRNR</sequence>
<dbReference type="RefSeq" id="WP_231056700.1">
    <property type="nucleotide sequence ID" value="NZ_JAJNOC010000001.1"/>
</dbReference>
<gene>
    <name evidence="1" type="ORF">LQ564_03585</name>
</gene>
<reference evidence="1" key="1">
    <citation type="submission" date="2021-11" db="EMBL/GenBank/DDBJ databases">
        <title>The complete genome of Massilia sp sp. G4R7.</title>
        <authorList>
            <person name="Liu L."/>
            <person name="Yue J."/>
            <person name="Yuan J."/>
            <person name="Yang F."/>
            <person name="Li L."/>
        </authorList>
    </citation>
    <scope>NUCLEOTIDE SEQUENCE</scope>
    <source>
        <strain evidence="1">G4R7</strain>
    </source>
</reference>